<dbReference type="Proteomes" id="UP000705867">
    <property type="component" value="Unassembled WGS sequence"/>
</dbReference>
<protein>
    <submittedName>
        <fullName evidence="2">Uroporphyrinogen decarboxylase family protein</fullName>
    </submittedName>
</protein>
<dbReference type="GO" id="GO:0004853">
    <property type="term" value="F:uroporphyrinogen decarboxylase activity"/>
    <property type="evidence" value="ECO:0007669"/>
    <property type="project" value="InterPro"/>
</dbReference>
<dbReference type="Pfam" id="PF01208">
    <property type="entry name" value="URO-D"/>
    <property type="match status" value="1"/>
</dbReference>
<evidence type="ECO:0000313" key="3">
    <source>
        <dbReference type="Proteomes" id="UP000705867"/>
    </source>
</evidence>
<dbReference type="CDD" id="cd03465">
    <property type="entry name" value="URO-D_like"/>
    <property type="match status" value="1"/>
</dbReference>
<gene>
    <name evidence="2" type="ORF">K8I29_12080</name>
</gene>
<dbReference type="InterPro" id="IPR000257">
    <property type="entry name" value="Uroporphyrinogen_deCOase"/>
</dbReference>
<feature type="domain" description="Uroporphyrinogen decarboxylase (URO-D)" evidence="1">
    <location>
        <begin position="9"/>
        <end position="349"/>
    </location>
</feature>
<dbReference type="GO" id="GO:0006779">
    <property type="term" value="P:porphyrin-containing compound biosynthetic process"/>
    <property type="evidence" value="ECO:0007669"/>
    <property type="project" value="InterPro"/>
</dbReference>
<dbReference type="PANTHER" id="PTHR47099">
    <property type="entry name" value="METHYLCOBAMIDE:COM METHYLTRANSFERASE MTBA"/>
    <property type="match status" value="1"/>
</dbReference>
<organism evidence="2 3">
    <name type="scientific">Candidatus Nitrobium versatile</name>
    <dbReference type="NCBI Taxonomy" id="2884831"/>
    <lineage>
        <taxon>Bacteria</taxon>
        <taxon>Pseudomonadati</taxon>
        <taxon>Nitrospirota</taxon>
        <taxon>Nitrospiria</taxon>
        <taxon>Nitrospirales</taxon>
        <taxon>Nitrospiraceae</taxon>
        <taxon>Candidatus Nitrobium</taxon>
    </lineage>
</organism>
<name>A0A953M216_9BACT</name>
<dbReference type="InterPro" id="IPR052024">
    <property type="entry name" value="Methanogen_methyltrans"/>
</dbReference>
<dbReference type="EMBL" id="JAIOIV010000097">
    <property type="protein sequence ID" value="MBZ0156932.1"/>
    <property type="molecule type" value="Genomic_DNA"/>
</dbReference>
<dbReference type="AlphaFoldDB" id="A0A953M216"/>
<dbReference type="PANTHER" id="PTHR47099:SF1">
    <property type="entry name" value="METHYLCOBAMIDE:COM METHYLTRANSFERASE MTBA"/>
    <property type="match status" value="1"/>
</dbReference>
<dbReference type="InterPro" id="IPR038071">
    <property type="entry name" value="UROD/MetE-like_sf"/>
</dbReference>
<evidence type="ECO:0000313" key="2">
    <source>
        <dbReference type="EMBL" id="MBZ0156932.1"/>
    </source>
</evidence>
<comment type="caution">
    <text evidence="2">The sequence shown here is derived from an EMBL/GenBank/DDBJ whole genome shotgun (WGS) entry which is preliminary data.</text>
</comment>
<reference evidence="2" key="2">
    <citation type="submission" date="2021-08" db="EMBL/GenBank/DDBJ databases">
        <authorList>
            <person name="Dalcin Martins P."/>
        </authorList>
    </citation>
    <scope>NUCLEOTIDE SEQUENCE</scope>
    <source>
        <strain evidence="2">MAG_39</strain>
    </source>
</reference>
<sequence>MKNGLTGLQRVTAALQHKEADRVPVAPLVCGASHRVAGLSYEEWARGGNVEAMVRGHVDTLKILGHDSVVTLIDLSVEAEAFGAEICYPGMSTPHPNYEKPFVQSAADYGKIGKINPRKTGRMKTVIDMIGGLSREIGETHAIVGFAYGSIGTLSMMRGPEKFFMDLMEYPDEVLGAIEVLDEVLVDYVKAQAEAGAHAVCVDHLYCSGSILSKSLWERFEGNSLRRVCNAIREAGAIVALHNCGNDIYFDMSEKWANPTAISHAFMADDVNSWEEQKLKWGGKIASIGWIPPGPVAMLGTPDEIEEEVKEEIEIFAKDGGFILSTGCEFPPNAPLWNAKHIVECSQKYGAQL</sequence>
<accession>A0A953M216</accession>
<reference evidence="2" key="1">
    <citation type="journal article" date="2021" name="bioRxiv">
        <title>Unraveling nitrogen, sulfur and carbon metabolic pathways and microbial community transcriptional responses to substrate deprivation and toxicity stresses in a bioreactor mimicking anoxic brackish coastal sediment conditions.</title>
        <authorList>
            <person name="Martins P.D."/>
            <person name="Echeveste M.J."/>
            <person name="Arshad A."/>
            <person name="Kurth J."/>
            <person name="Ouboter H."/>
            <person name="Jetten M.S.M."/>
            <person name="Welte C.U."/>
        </authorList>
    </citation>
    <scope>NUCLEOTIDE SEQUENCE</scope>
    <source>
        <strain evidence="2">MAG_39</strain>
    </source>
</reference>
<dbReference type="SUPFAM" id="SSF51726">
    <property type="entry name" value="UROD/MetE-like"/>
    <property type="match status" value="1"/>
</dbReference>
<proteinExistence type="predicted"/>
<dbReference type="Gene3D" id="3.20.20.210">
    <property type="match status" value="1"/>
</dbReference>
<evidence type="ECO:0000259" key="1">
    <source>
        <dbReference type="Pfam" id="PF01208"/>
    </source>
</evidence>